<evidence type="ECO:0000256" key="7">
    <source>
        <dbReference type="SAM" id="MobiDB-lite"/>
    </source>
</evidence>
<proteinExistence type="inferred from homology"/>
<evidence type="ECO:0000256" key="4">
    <source>
        <dbReference type="ARBA" id="ARBA00022525"/>
    </source>
</evidence>
<protein>
    <recommendedName>
        <fullName evidence="6">S-protein homolog</fullName>
    </recommendedName>
</protein>
<organism evidence="8">
    <name type="scientific">Daucus carota subsp. sativus</name>
    <name type="common">Carrot</name>
    <dbReference type="NCBI Taxonomy" id="79200"/>
    <lineage>
        <taxon>Eukaryota</taxon>
        <taxon>Viridiplantae</taxon>
        <taxon>Streptophyta</taxon>
        <taxon>Embryophyta</taxon>
        <taxon>Tracheophyta</taxon>
        <taxon>Spermatophyta</taxon>
        <taxon>Magnoliopsida</taxon>
        <taxon>eudicotyledons</taxon>
        <taxon>Gunneridae</taxon>
        <taxon>Pentapetalae</taxon>
        <taxon>asterids</taxon>
        <taxon>campanulids</taxon>
        <taxon>Apiales</taxon>
        <taxon>Apiaceae</taxon>
        <taxon>Apioideae</taxon>
        <taxon>Scandiceae</taxon>
        <taxon>Daucinae</taxon>
        <taxon>Daucus</taxon>
        <taxon>Daucus sect. Daucus</taxon>
    </lineage>
</organism>
<sequence>MDSRLEGKYPSRGVVLIAQLALTCLATEQKTRPGMKQVVEMLEHVEAVNEKPRPPRVHSSHHTISRNGQNSATHLSPHHTRQDGNRGSQLPSSIPTSFPSTKSLFINILTLSLVCSACVCKIHVDISNHLPDGSPPLTVRCQSADDDLGYHELYPNQPSYTWAFRPDWWLGTTLFFCHFWWDGKDAVFDVYNEDWGTTYCARFKTVGPSWSPITEELSNTCYWQVMSDGIYLSRTIDPFSSEGSWVQTHKWGDR</sequence>
<evidence type="ECO:0000256" key="1">
    <source>
        <dbReference type="ARBA" id="ARBA00004613"/>
    </source>
</evidence>
<dbReference type="GO" id="GO:0005576">
    <property type="term" value="C:extracellular region"/>
    <property type="evidence" value="ECO:0007669"/>
    <property type="project" value="UniProtKB-SubCell"/>
</dbReference>
<feature type="region of interest" description="Disordered" evidence="7">
    <location>
        <begin position="47"/>
        <end position="95"/>
    </location>
</feature>
<dbReference type="InterPro" id="IPR010264">
    <property type="entry name" value="Self-incomp_S1"/>
</dbReference>
<comment type="similarity">
    <text evidence="2 6">Belongs to the plant self-incompatibility (S1) protein family.</text>
</comment>
<dbReference type="PANTHER" id="PTHR31232">
    <property type="match status" value="1"/>
</dbReference>
<evidence type="ECO:0000256" key="6">
    <source>
        <dbReference type="RuleBase" id="RU367044"/>
    </source>
</evidence>
<reference evidence="8" key="1">
    <citation type="journal article" date="2016" name="Nat. Genet.">
        <title>A high-quality carrot genome assembly provides new insights into carotenoid accumulation and asterid genome evolution.</title>
        <authorList>
            <person name="Iorizzo M."/>
            <person name="Ellison S."/>
            <person name="Senalik D."/>
            <person name="Zeng P."/>
            <person name="Satapoomin P."/>
            <person name="Huang J."/>
            <person name="Bowman M."/>
            <person name="Iovene M."/>
            <person name="Sanseverino W."/>
            <person name="Cavagnaro P."/>
            <person name="Yildiz M."/>
            <person name="Macko-Podgorni A."/>
            <person name="Moranska E."/>
            <person name="Grzebelus E."/>
            <person name="Grzebelus D."/>
            <person name="Ashrafi H."/>
            <person name="Zheng Z."/>
            <person name="Cheng S."/>
            <person name="Spooner D."/>
            <person name="Van Deynze A."/>
            <person name="Simon P."/>
        </authorList>
    </citation>
    <scope>NUCLEOTIDE SEQUENCE [LARGE SCALE GENOMIC DNA]</scope>
    <source>
        <tissue evidence="8">Leaf</tissue>
    </source>
</reference>
<gene>
    <name evidence="8" type="ORF">DCAR_006273</name>
</gene>
<dbReference type="Pfam" id="PF05938">
    <property type="entry name" value="Self-incomp_S1"/>
    <property type="match status" value="1"/>
</dbReference>
<evidence type="ECO:0000256" key="3">
    <source>
        <dbReference type="ARBA" id="ARBA00022471"/>
    </source>
</evidence>
<name>A0A166DML8_DAUCS</name>
<feature type="compositionally biased region" description="Polar residues" evidence="7">
    <location>
        <begin position="65"/>
        <end position="74"/>
    </location>
</feature>
<dbReference type="Gene3D" id="1.10.510.10">
    <property type="entry name" value="Transferase(Phosphotransferase) domain 1"/>
    <property type="match status" value="1"/>
</dbReference>
<keyword evidence="3 6" id="KW-0713">Self-incompatibility</keyword>
<dbReference type="PANTHER" id="PTHR31232:SF156">
    <property type="entry name" value="PLANT SELF-INCOMPATIBILITY PROTEIN S1 FAMILY-RELATED"/>
    <property type="match status" value="1"/>
</dbReference>
<dbReference type="EMBL" id="LNRQ01000002">
    <property type="protein sequence ID" value="KZN05436.1"/>
    <property type="molecule type" value="Genomic_DNA"/>
</dbReference>
<dbReference type="Gramene" id="KZN05436">
    <property type="protein sequence ID" value="KZN05436"/>
    <property type="gene ID" value="DCAR_006273"/>
</dbReference>
<dbReference type="STRING" id="79200.A0A166DML8"/>
<keyword evidence="4 6" id="KW-0964">Secreted</keyword>
<accession>A0A166DML8</accession>
<comment type="subcellular location">
    <subcellularLocation>
        <location evidence="1 6">Secreted</location>
    </subcellularLocation>
</comment>
<dbReference type="GO" id="GO:0060320">
    <property type="term" value="P:rejection of self pollen"/>
    <property type="evidence" value="ECO:0007669"/>
    <property type="project" value="UniProtKB-KW"/>
</dbReference>
<evidence type="ECO:0000256" key="5">
    <source>
        <dbReference type="ARBA" id="ARBA00022729"/>
    </source>
</evidence>
<keyword evidence="5" id="KW-0732">Signal</keyword>
<feature type="compositionally biased region" description="Basic residues" evidence="7">
    <location>
        <begin position="54"/>
        <end position="64"/>
    </location>
</feature>
<dbReference type="AlphaFoldDB" id="A0A166DML8"/>
<feature type="compositionally biased region" description="Polar residues" evidence="7">
    <location>
        <begin position="85"/>
        <end position="95"/>
    </location>
</feature>
<evidence type="ECO:0000313" key="8">
    <source>
        <dbReference type="EMBL" id="KZN05436.1"/>
    </source>
</evidence>
<evidence type="ECO:0000256" key="2">
    <source>
        <dbReference type="ARBA" id="ARBA00005581"/>
    </source>
</evidence>
<comment type="caution">
    <text evidence="8">The sequence shown here is derived from an EMBL/GenBank/DDBJ whole genome shotgun (WGS) entry which is preliminary data.</text>
</comment>